<feature type="compositionally biased region" description="Pro residues" evidence="1">
    <location>
        <begin position="44"/>
        <end position="57"/>
    </location>
</feature>
<organism evidence="3 4">
    <name type="scientific">Thermogemmata fonticola</name>
    <dbReference type="NCBI Taxonomy" id="2755323"/>
    <lineage>
        <taxon>Bacteria</taxon>
        <taxon>Pseudomonadati</taxon>
        <taxon>Planctomycetota</taxon>
        <taxon>Planctomycetia</taxon>
        <taxon>Gemmatales</taxon>
        <taxon>Gemmataceae</taxon>
        <taxon>Thermogemmata</taxon>
    </lineage>
</organism>
<feature type="region of interest" description="Disordered" evidence="1">
    <location>
        <begin position="43"/>
        <end position="80"/>
    </location>
</feature>
<feature type="signal peptide" evidence="2">
    <location>
        <begin position="1"/>
        <end position="20"/>
    </location>
</feature>
<name>A0A7V8VGM5_9BACT</name>
<evidence type="ECO:0000256" key="2">
    <source>
        <dbReference type="SAM" id="SignalP"/>
    </source>
</evidence>
<dbReference type="RefSeq" id="WP_194539409.1">
    <property type="nucleotide sequence ID" value="NZ_JACEFB010000015.1"/>
</dbReference>
<evidence type="ECO:0000313" key="3">
    <source>
        <dbReference type="EMBL" id="MBA2227545.1"/>
    </source>
</evidence>
<protein>
    <recommendedName>
        <fullName evidence="5">Lipoprotein</fullName>
    </recommendedName>
</protein>
<evidence type="ECO:0008006" key="5">
    <source>
        <dbReference type="Google" id="ProtNLM"/>
    </source>
</evidence>
<gene>
    <name evidence="3" type="ORF">H0921_15400</name>
</gene>
<keyword evidence="2" id="KW-0732">Signal</keyword>
<reference evidence="3 4" key="1">
    <citation type="submission" date="2020-07" db="EMBL/GenBank/DDBJ databases">
        <title>Thermogemmata thermophila gen. nov., sp. nov., a novel moderate thermophilic planctomycete from a Kamchatka hot spring.</title>
        <authorList>
            <person name="Elcheninov A.G."/>
            <person name="Podosokorskaya O.A."/>
            <person name="Kovaleva O.L."/>
            <person name="Novikov A."/>
            <person name="Bonch-Osmolovskaya E.A."/>
            <person name="Toshchakov S.V."/>
            <person name="Kublanov I.V."/>
        </authorList>
    </citation>
    <scope>NUCLEOTIDE SEQUENCE [LARGE SCALE GENOMIC DNA]</scope>
    <source>
        <strain evidence="3 4">2918</strain>
    </source>
</reference>
<accession>A0A7V8VGM5</accession>
<dbReference type="AlphaFoldDB" id="A0A7V8VGM5"/>
<feature type="chain" id="PRO_5031042689" description="Lipoprotein" evidence="2">
    <location>
        <begin position="21"/>
        <end position="80"/>
    </location>
</feature>
<evidence type="ECO:0000256" key="1">
    <source>
        <dbReference type="SAM" id="MobiDB-lite"/>
    </source>
</evidence>
<proteinExistence type="predicted"/>
<feature type="compositionally biased region" description="Pro residues" evidence="1">
    <location>
        <begin position="66"/>
        <end position="80"/>
    </location>
</feature>
<keyword evidence="4" id="KW-1185">Reference proteome</keyword>
<dbReference type="PROSITE" id="PS51257">
    <property type="entry name" value="PROKAR_LIPOPROTEIN"/>
    <property type="match status" value="1"/>
</dbReference>
<sequence length="80" mass="7869">MRSQRWFWSGVVAAAACAGAGGCSNAPIAGALDCCFPSKLEAPPVRPPSVGPGPLGPPAGGVPGERLPPPADLSPPLPKS</sequence>
<evidence type="ECO:0000313" key="4">
    <source>
        <dbReference type="Proteomes" id="UP000542342"/>
    </source>
</evidence>
<dbReference type="Proteomes" id="UP000542342">
    <property type="component" value="Unassembled WGS sequence"/>
</dbReference>
<comment type="caution">
    <text evidence="3">The sequence shown here is derived from an EMBL/GenBank/DDBJ whole genome shotgun (WGS) entry which is preliminary data.</text>
</comment>
<dbReference type="EMBL" id="JACEFB010000015">
    <property type="protein sequence ID" value="MBA2227545.1"/>
    <property type="molecule type" value="Genomic_DNA"/>
</dbReference>